<dbReference type="InterPro" id="IPR002934">
    <property type="entry name" value="Polymerase_NTP_transf_dom"/>
</dbReference>
<dbReference type="OrthoDB" id="43980at2"/>
<accession>A0A7W8ZW28</accession>
<evidence type="ECO:0000313" key="2">
    <source>
        <dbReference type="EMBL" id="MBB5641231.1"/>
    </source>
</evidence>
<organism evidence="2 3">
    <name type="scientific">Cryobacterium roopkundense</name>
    <dbReference type="NCBI Taxonomy" id="1001240"/>
    <lineage>
        <taxon>Bacteria</taxon>
        <taxon>Bacillati</taxon>
        <taxon>Actinomycetota</taxon>
        <taxon>Actinomycetes</taxon>
        <taxon>Micrococcales</taxon>
        <taxon>Microbacteriaceae</taxon>
        <taxon>Cryobacterium</taxon>
    </lineage>
</organism>
<dbReference type="Proteomes" id="UP000561726">
    <property type="component" value="Unassembled WGS sequence"/>
</dbReference>
<dbReference type="EMBL" id="JACHBQ010000001">
    <property type="protein sequence ID" value="MBB5641231.1"/>
    <property type="molecule type" value="Genomic_DNA"/>
</dbReference>
<dbReference type="AlphaFoldDB" id="A0A7W8ZW28"/>
<evidence type="ECO:0000313" key="3">
    <source>
        <dbReference type="Proteomes" id="UP000561726"/>
    </source>
</evidence>
<dbReference type="Pfam" id="PF01909">
    <property type="entry name" value="NTP_transf_2"/>
    <property type="match status" value="1"/>
</dbReference>
<dbReference type="Gene3D" id="3.30.460.10">
    <property type="entry name" value="Beta Polymerase, domain 2"/>
    <property type="match status" value="1"/>
</dbReference>
<feature type="domain" description="Polymerase nucleotidyl transferase" evidence="1">
    <location>
        <begin position="9"/>
        <end position="49"/>
    </location>
</feature>
<protein>
    <recommendedName>
        <fullName evidence="1">Polymerase nucleotidyl transferase domain-containing protein</fullName>
    </recommendedName>
</protein>
<dbReference type="RefSeq" id="WP_052542384.1">
    <property type="nucleotide sequence ID" value="NZ_JACHBQ010000001.1"/>
</dbReference>
<dbReference type="InterPro" id="IPR043519">
    <property type="entry name" value="NT_sf"/>
</dbReference>
<evidence type="ECO:0000259" key="1">
    <source>
        <dbReference type="Pfam" id="PF01909"/>
    </source>
</evidence>
<dbReference type="SUPFAM" id="SSF81301">
    <property type="entry name" value="Nucleotidyltransferase"/>
    <property type="match status" value="1"/>
</dbReference>
<comment type="caution">
    <text evidence="2">The sequence shown here is derived from an EMBL/GenBank/DDBJ whole genome shotgun (WGS) entry which is preliminary data.</text>
</comment>
<dbReference type="GO" id="GO:0016779">
    <property type="term" value="F:nucleotidyltransferase activity"/>
    <property type="evidence" value="ECO:0007669"/>
    <property type="project" value="InterPro"/>
</dbReference>
<name>A0A7W8ZW28_9MICO</name>
<reference evidence="2 3" key="1">
    <citation type="submission" date="2020-08" db="EMBL/GenBank/DDBJ databases">
        <title>Sequencing the genomes of 1000 actinobacteria strains.</title>
        <authorList>
            <person name="Klenk H.-P."/>
        </authorList>
    </citation>
    <scope>NUCLEOTIDE SEQUENCE [LARGE SCALE GENOMIC DNA]</scope>
    <source>
        <strain evidence="2 3">DSM 21065</strain>
    </source>
</reference>
<sequence>MTVYDTARAFVNTMHPEATASILGGSAASGRLTSTSDLDIAVLYADGHANYAETTTFRGWLVEAFVHTPSSLRYWYKREGDARHPVIADLCAHGALLTDVDGRGLEWQRDARDRMRRGPLPLSANERELRRYGLSALVDDLSGSEDSAEIFMLSADVFREAADLLMLTRDHWLGGGKWIVRRLRLCEDDLADRLAVWASNTGRTRDDLTLLAREVLDEAGGYLQDGFVRGTRA</sequence>
<gene>
    <name evidence="2" type="ORF">BJ997_001779</name>
</gene>
<proteinExistence type="predicted"/>